<sequence length="205" mass="23680">MLDRLCRQIAADLSSNRDADVAIDTLIVLAGEDRDAGVCQRLLAALESSSSTSDQTDCDQPPDWQGVLQRLEQIEGVFICAPLKGLRKRHLRKGGDRGMRQGRKLWRRVRKTEEVEALHDWRKAVKRSFYQSQLLSDGESGDKDLKALGGCLGDLHDLDMLEQRLNERRRLYWLEDLQWVLPRLQRRRRDLLAQARKLGGRIYFN</sequence>
<feature type="domain" description="CHAD" evidence="1">
    <location>
        <begin position="3"/>
        <end position="137"/>
    </location>
</feature>
<organism evidence="2 3">
    <name type="scientific">Marinobacterium lacunae</name>
    <dbReference type="NCBI Taxonomy" id="1232683"/>
    <lineage>
        <taxon>Bacteria</taxon>
        <taxon>Pseudomonadati</taxon>
        <taxon>Pseudomonadota</taxon>
        <taxon>Gammaproteobacteria</taxon>
        <taxon>Oceanospirillales</taxon>
        <taxon>Oceanospirillaceae</taxon>
        <taxon>Marinobacterium</taxon>
    </lineage>
</organism>
<dbReference type="PANTHER" id="PTHR39339:SF1">
    <property type="entry name" value="CHAD DOMAIN-CONTAINING PROTEIN"/>
    <property type="match status" value="1"/>
</dbReference>
<dbReference type="InterPro" id="IPR038186">
    <property type="entry name" value="CHAD_dom_sf"/>
</dbReference>
<protein>
    <recommendedName>
        <fullName evidence="1">CHAD domain-containing protein</fullName>
    </recommendedName>
</protein>
<accession>A0A081FVK1</accession>
<dbReference type="STRING" id="1232683.ADIMK_3447"/>
<keyword evidence="3" id="KW-1185">Reference proteome</keyword>
<dbReference type="EMBL" id="JMQN01000048">
    <property type="protein sequence ID" value="KEA62556.1"/>
    <property type="molecule type" value="Genomic_DNA"/>
</dbReference>
<evidence type="ECO:0000259" key="1">
    <source>
        <dbReference type="Pfam" id="PF05235"/>
    </source>
</evidence>
<dbReference type="AlphaFoldDB" id="A0A081FVK1"/>
<comment type="caution">
    <text evidence="2">The sequence shown here is derived from an EMBL/GenBank/DDBJ whole genome shotgun (WGS) entry which is preliminary data.</text>
</comment>
<gene>
    <name evidence="2" type="ORF">ADIMK_3447</name>
</gene>
<evidence type="ECO:0000313" key="3">
    <source>
        <dbReference type="Proteomes" id="UP000028252"/>
    </source>
</evidence>
<proteinExistence type="predicted"/>
<dbReference type="Pfam" id="PF05235">
    <property type="entry name" value="CHAD"/>
    <property type="match status" value="1"/>
</dbReference>
<dbReference type="Proteomes" id="UP000028252">
    <property type="component" value="Unassembled WGS sequence"/>
</dbReference>
<dbReference type="InterPro" id="IPR007899">
    <property type="entry name" value="CHAD_dom"/>
</dbReference>
<reference evidence="2 3" key="1">
    <citation type="submission" date="2014-04" db="EMBL/GenBank/DDBJ databases">
        <title>Marinobacterium kochiensis sp. nov., isolated from sediment sample collected from Kochi backwaters in Kerala, India.</title>
        <authorList>
            <person name="Singh A."/>
            <person name="Pinnaka A.K."/>
        </authorList>
    </citation>
    <scope>NUCLEOTIDE SEQUENCE [LARGE SCALE GENOMIC DNA]</scope>
    <source>
        <strain evidence="2 3">AK27</strain>
    </source>
</reference>
<dbReference type="PATRIC" id="fig|1232683.4.peg.3394"/>
<dbReference type="Gene3D" id="1.40.20.10">
    <property type="entry name" value="CHAD domain"/>
    <property type="match status" value="1"/>
</dbReference>
<evidence type="ECO:0000313" key="2">
    <source>
        <dbReference type="EMBL" id="KEA62556.1"/>
    </source>
</evidence>
<dbReference type="PANTHER" id="PTHR39339">
    <property type="entry name" value="SLR1444 PROTEIN"/>
    <property type="match status" value="1"/>
</dbReference>
<name>A0A081FVK1_9GAMM</name>